<evidence type="ECO:0000256" key="3">
    <source>
        <dbReference type="ARBA" id="ARBA00022833"/>
    </source>
</evidence>
<dbReference type="EnsemblMetazoa" id="HelroT70966">
    <property type="protein sequence ID" value="HelroP70966"/>
    <property type="gene ID" value="HelroG70966"/>
</dbReference>
<gene>
    <name evidence="7" type="primary">20214548</name>
    <name evidence="6" type="ORF">HELRODRAFT_70966</name>
</gene>
<keyword evidence="1" id="KW-0479">Metal-binding</keyword>
<dbReference type="Gene3D" id="3.30.40.10">
    <property type="entry name" value="Zinc/RING finger domain, C3HC4 (zinc finger)"/>
    <property type="match status" value="1"/>
</dbReference>
<dbReference type="HOGENOM" id="CLU_170671_1_1_1"/>
<dbReference type="CTD" id="20214548"/>
<evidence type="ECO:0000313" key="8">
    <source>
        <dbReference type="Proteomes" id="UP000015101"/>
    </source>
</evidence>
<reference evidence="8" key="1">
    <citation type="submission" date="2012-12" db="EMBL/GenBank/DDBJ databases">
        <authorList>
            <person name="Hellsten U."/>
            <person name="Grimwood J."/>
            <person name="Chapman J.A."/>
            <person name="Shapiro H."/>
            <person name="Aerts A."/>
            <person name="Otillar R.P."/>
            <person name="Terry A.Y."/>
            <person name="Boore J.L."/>
            <person name="Simakov O."/>
            <person name="Marletaz F."/>
            <person name="Cho S.-J."/>
            <person name="Edsinger-Gonzales E."/>
            <person name="Havlak P."/>
            <person name="Kuo D.-H."/>
            <person name="Larsson T."/>
            <person name="Lv J."/>
            <person name="Arendt D."/>
            <person name="Savage R."/>
            <person name="Osoegawa K."/>
            <person name="de Jong P."/>
            <person name="Lindberg D.R."/>
            <person name="Seaver E.C."/>
            <person name="Weisblat D.A."/>
            <person name="Putnam N.H."/>
            <person name="Grigoriev I.V."/>
            <person name="Rokhsar D.S."/>
        </authorList>
    </citation>
    <scope>NUCLEOTIDE SEQUENCE</scope>
</reference>
<dbReference type="PANTHER" id="PTHR14879:SF5">
    <property type="entry name" value="RING-TYPE DOMAIN-CONTAINING PROTEIN"/>
    <property type="match status" value="1"/>
</dbReference>
<dbReference type="GO" id="GO:0008270">
    <property type="term" value="F:zinc ion binding"/>
    <property type="evidence" value="ECO:0007669"/>
    <property type="project" value="UniProtKB-KW"/>
</dbReference>
<dbReference type="InterPro" id="IPR001841">
    <property type="entry name" value="Znf_RING"/>
</dbReference>
<dbReference type="FunFam" id="1.10.1170.10:FF:000002">
    <property type="entry name" value="Baculoviral IAP repeat containing 7"/>
    <property type="match status" value="1"/>
</dbReference>
<dbReference type="InParanoid" id="T1G0F0"/>
<proteinExistence type="predicted"/>
<keyword evidence="2 4" id="KW-0863">Zinc-finger</keyword>
<dbReference type="InterPro" id="IPR013083">
    <property type="entry name" value="Znf_RING/FYVE/PHD"/>
</dbReference>
<evidence type="ECO:0000256" key="4">
    <source>
        <dbReference type="PROSITE-ProRule" id="PRU00175"/>
    </source>
</evidence>
<evidence type="ECO:0000256" key="1">
    <source>
        <dbReference type="ARBA" id="ARBA00022723"/>
    </source>
</evidence>
<name>T1G0F0_HELRO</name>
<dbReference type="KEGG" id="hro:HELRODRAFT_70966"/>
<dbReference type="EMBL" id="AMQM01002391">
    <property type="status" value="NOT_ANNOTATED_CDS"/>
    <property type="molecule type" value="Genomic_DNA"/>
</dbReference>
<dbReference type="EMBL" id="KB097753">
    <property type="protein sequence ID" value="ESN90748.1"/>
    <property type="molecule type" value="Genomic_DNA"/>
</dbReference>
<reference evidence="7" key="3">
    <citation type="submission" date="2015-06" db="UniProtKB">
        <authorList>
            <consortium name="EnsemblMetazoa"/>
        </authorList>
    </citation>
    <scope>IDENTIFICATION</scope>
</reference>
<evidence type="ECO:0000259" key="5">
    <source>
        <dbReference type="PROSITE" id="PS50089"/>
    </source>
</evidence>
<dbReference type="Proteomes" id="UP000015101">
    <property type="component" value="Unassembled WGS sequence"/>
</dbReference>
<reference evidence="6 8" key="2">
    <citation type="journal article" date="2013" name="Nature">
        <title>Insights into bilaterian evolution from three spiralian genomes.</title>
        <authorList>
            <person name="Simakov O."/>
            <person name="Marletaz F."/>
            <person name="Cho S.J."/>
            <person name="Edsinger-Gonzales E."/>
            <person name="Havlak P."/>
            <person name="Hellsten U."/>
            <person name="Kuo D.H."/>
            <person name="Larsson T."/>
            <person name="Lv J."/>
            <person name="Arendt D."/>
            <person name="Savage R."/>
            <person name="Osoegawa K."/>
            <person name="de Jong P."/>
            <person name="Grimwood J."/>
            <person name="Chapman J.A."/>
            <person name="Shapiro H."/>
            <person name="Aerts A."/>
            <person name="Otillar R.P."/>
            <person name="Terry A.Y."/>
            <person name="Boore J.L."/>
            <person name="Grigoriev I.V."/>
            <person name="Lindberg D.R."/>
            <person name="Seaver E.C."/>
            <person name="Weisblat D.A."/>
            <person name="Putnam N.H."/>
            <person name="Rokhsar D.S."/>
        </authorList>
    </citation>
    <scope>NUCLEOTIDE SEQUENCE</scope>
</reference>
<organism evidence="7 8">
    <name type="scientific">Helobdella robusta</name>
    <name type="common">Californian leech</name>
    <dbReference type="NCBI Taxonomy" id="6412"/>
    <lineage>
        <taxon>Eukaryota</taxon>
        <taxon>Metazoa</taxon>
        <taxon>Spiralia</taxon>
        <taxon>Lophotrochozoa</taxon>
        <taxon>Annelida</taxon>
        <taxon>Clitellata</taxon>
        <taxon>Hirudinea</taxon>
        <taxon>Rhynchobdellida</taxon>
        <taxon>Glossiphoniidae</taxon>
        <taxon>Helobdella</taxon>
    </lineage>
</organism>
<dbReference type="Pfam" id="PF13920">
    <property type="entry name" value="zf-C3HC4_3"/>
    <property type="match status" value="1"/>
</dbReference>
<sequence length="52" mass="6094">MKRCIICLHNDIDTIFVPCGHFTCCRQCARKIEKCAICRVLIRKTYLVFFAV</sequence>
<protein>
    <recommendedName>
        <fullName evidence="5">RING-type domain-containing protein</fullName>
    </recommendedName>
</protein>
<dbReference type="PANTHER" id="PTHR14879">
    <property type="entry name" value="CASPASE REGULATOR, RING FINGER DOMAIN-CONTAINING"/>
    <property type="match status" value="1"/>
</dbReference>
<dbReference type="GeneID" id="20214548"/>
<evidence type="ECO:0000313" key="6">
    <source>
        <dbReference type="EMBL" id="ESN90748.1"/>
    </source>
</evidence>
<dbReference type="OrthoDB" id="10251804at2759"/>
<dbReference type="PROSITE" id="PS50089">
    <property type="entry name" value="ZF_RING_2"/>
    <property type="match status" value="1"/>
</dbReference>
<feature type="domain" description="RING-type" evidence="5">
    <location>
        <begin position="4"/>
        <end position="39"/>
    </location>
</feature>
<dbReference type="RefSeq" id="XP_009031197.1">
    <property type="nucleotide sequence ID" value="XM_009032949.1"/>
</dbReference>
<dbReference type="SUPFAM" id="SSF57850">
    <property type="entry name" value="RING/U-box"/>
    <property type="match status" value="1"/>
</dbReference>
<keyword evidence="8" id="KW-1185">Reference proteome</keyword>
<accession>T1G0F0</accession>
<evidence type="ECO:0000256" key="2">
    <source>
        <dbReference type="ARBA" id="ARBA00022771"/>
    </source>
</evidence>
<evidence type="ECO:0000313" key="7">
    <source>
        <dbReference type="EnsemblMetazoa" id="HelroP70966"/>
    </source>
</evidence>
<dbReference type="STRING" id="6412.T1G0F0"/>
<dbReference type="InterPro" id="IPR051728">
    <property type="entry name" value="RING-FYVE_E3_ubiquitin-ligase"/>
</dbReference>
<dbReference type="AlphaFoldDB" id="T1G0F0"/>
<keyword evidence="3" id="KW-0862">Zinc</keyword>